<comment type="similarity">
    <text evidence="2">Belongs to the methylmalonyl-CoA mutase family.</text>
</comment>
<evidence type="ECO:0000313" key="10">
    <source>
        <dbReference type="EMBL" id="GGM09002.1"/>
    </source>
</evidence>
<dbReference type="GO" id="GO:0004494">
    <property type="term" value="F:methylmalonyl-CoA mutase activity"/>
    <property type="evidence" value="ECO:0007669"/>
    <property type="project" value="UniProtKB-EC"/>
</dbReference>
<evidence type="ECO:0000256" key="2">
    <source>
        <dbReference type="ARBA" id="ARBA00008465"/>
    </source>
</evidence>
<comment type="subunit">
    <text evidence="3">Heterodimer of an alpha and a beta chain.</text>
</comment>
<organism evidence="10 11">
    <name type="scientific">Dactylosporangium sucinum</name>
    <dbReference type="NCBI Taxonomy" id="1424081"/>
    <lineage>
        <taxon>Bacteria</taxon>
        <taxon>Bacillati</taxon>
        <taxon>Actinomycetota</taxon>
        <taxon>Actinomycetes</taxon>
        <taxon>Micromonosporales</taxon>
        <taxon>Micromonosporaceae</taxon>
        <taxon>Dactylosporangium</taxon>
    </lineage>
</organism>
<dbReference type="GO" id="GO:0005737">
    <property type="term" value="C:cytoplasm"/>
    <property type="evidence" value="ECO:0007669"/>
    <property type="project" value="TreeGrafter"/>
</dbReference>
<evidence type="ECO:0000256" key="1">
    <source>
        <dbReference type="ARBA" id="ARBA00001922"/>
    </source>
</evidence>
<feature type="domain" description="Methylmalonyl-CoA mutase alpha/beta chain catalytic" evidence="9">
    <location>
        <begin position="185"/>
        <end position="423"/>
    </location>
</feature>
<evidence type="ECO:0000256" key="8">
    <source>
        <dbReference type="SAM" id="MobiDB-lite"/>
    </source>
</evidence>
<dbReference type="PROSITE" id="PS00544">
    <property type="entry name" value="METMALONYL_COA_MUTASE"/>
    <property type="match status" value="1"/>
</dbReference>
<keyword evidence="11" id="KW-1185">Reference proteome</keyword>
<reference evidence="10" key="2">
    <citation type="submission" date="2020-09" db="EMBL/GenBank/DDBJ databases">
        <authorList>
            <person name="Sun Q."/>
            <person name="Ohkuma M."/>
        </authorList>
    </citation>
    <scope>NUCLEOTIDE SEQUENCE</scope>
    <source>
        <strain evidence="10">JCM 19831</strain>
    </source>
</reference>
<dbReference type="GO" id="GO:0019678">
    <property type="term" value="P:propionate metabolic process, methylmalonyl pathway"/>
    <property type="evidence" value="ECO:0007669"/>
    <property type="project" value="TreeGrafter"/>
</dbReference>
<evidence type="ECO:0000256" key="3">
    <source>
        <dbReference type="ARBA" id="ARBA00011870"/>
    </source>
</evidence>
<dbReference type="Gene3D" id="3.40.50.280">
    <property type="entry name" value="Cobalamin-binding domain"/>
    <property type="match status" value="1"/>
</dbReference>
<keyword evidence="5" id="KW-0846">Cobalamin</keyword>
<accession>A0A917T4G6</accession>
<comment type="cofactor">
    <cofactor evidence="1">
        <name>adenosylcob(III)alamin</name>
        <dbReference type="ChEBI" id="CHEBI:18408"/>
    </cofactor>
</comment>
<name>A0A917T4G6_9ACTN</name>
<dbReference type="InterPro" id="IPR016176">
    <property type="entry name" value="Cbl-dep_enz_cat"/>
</dbReference>
<dbReference type="RefSeq" id="WP_190248266.1">
    <property type="nucleotide sequence ID" value="NZ_BMPI01000003.1"/>
</dbReference>
<evidence type="ECO:0000256" key="7">
    <source>
        <dbReference type="ARBA" id="ARBA00023285"/>
    </source>
</evidence>
<dbReference type="Gene3D" id="3.20.20.240">
    <property type="entry name" value="Methylmalonyl-CoA mutase"/>
    <property type="match status" value="1"/>
</dbReference>
<dbReference type="PANTHER" id="PTHR48101:SF4">
    <property type="entry name" value="METHYLMALONYL-COA MUTASE, MITOCHONDRIAL"/>
    <property type="match status" value="1"/>
</dbReference>
<evidence type="ECO:0000256" key="6">
    <source>
        <dbReference type="ARBA" id="ARBA00023235"/>
    </source>
</evidence>
<dbReference type="InterPro" id="IPR006099">
    <property type="entry name" value="MeMalonylCoA_mutase_a/b_cat"/>
</dbReference>
<dbReference type="SUPFAM" id="SSF51703">
    <property type="entry name" value="Cobalamin (vitamin B12)-dependent enzymes"/>
    <property type="match status" value="1"/>
</dbReference>
<evidence type="ECO:0000259" key="9">
    <source>
        <dbReference type="Pfam" id="PF01642"/>
    </source>
</evidence>
<dbReference type="PANTHER" id="PTHR48101">
    <property type="entry name" value="METHYLMALONYL-COA MUTASE, MITOCHONDRIAL-RELATED"/>
    <property type="match status" value="1"/>
</dbReference>
<gene>
    <name evidence="10" type="ORF">GCM10007977_007680</name>
</gene>
<dbReference type="GO" id="GO:0031419">
    <property type="term" value="F:cobalamin binding"/>
    <property type="evidence" value="ECO:0007669"/>
    <property type="project" value="UniProtKB-KW"/>
</dbReference>
<dbReference type="CDD" id="cd03677">
    <property type="entry name" value="MM_CoA_mutase_beta"/>
    <property type="match status" value="1"/>
</dbReference>
<keyword evidence="6" id="KW-0413">Isomerase</keyword>
<evidence type="ECO:0000313" key="11">
    <source>
        <dbReference type="Proteomes" id="UP000642070"/>
    </source>
</evidence>
<dbReference type="EMBL" id="BMPI01000003">
    <property type="protein sequence ID" value="GGM09002.1"/>
    <property type="molecule type" value="Genomic_DNA"/>
</dbReference>
<sequence>MSDETADYAEWERLALGVLRKSGVTEDRPVRELLSTVDYSGVASAPLYTADDATPAAGLPGAQPFIRGASDTAGWDVRQRHADPDAKATREAILTDLENGVTSIWLAGIAPGDLAEVLDGVYLDLAPVVLDNGPDTEAAADAFLALPGEDKLGGFGADPLGWQARTGEPADLDLLRRLSGKHSDLRIATVDATVYHDAGASDAEELGFAAATGLAYLRALVDAGLSTGMALRRLEFRYAATADQFATIAKLRAARRIWARIAQVCDVPHLGAQLQHAVTSDAMMTARDPWVNMLRTTLACFGAGVGGAAAVTVQPFDARLGLPDGFARRIARNTQSLLIEEAGVGRVLDPAGGSWFAESLTDALAHAAWDVFTEVERAGGMAAALGSGLVADRIEATWQRRADNIAHRRDPITGVSEFPSLEERRPQRAPAPPPPTGGLPRRWYGQGFELLRDAAEAAGTPTVPLVTLGPAAAHSARASFAANLFAAGGIRTVHSGPEGVTDGVACICGSDRSYADEAAAVAGQLKRQGVAKVWLAGPPAAFDGVDAYLFAGCDALDVLRQTHQDLGVTAP</sequence>
<dbReference type="InterPro" id="IPR058549">
    <property type="entry name" value="MeMalonylCoA_mutase_a/b_site"/>
</dbReference>
<dbReference type="AlphaFoldDB" id="A0A917T4G6"/>
<proteinExistence type="inferred from homology"/>
<dbReference type="Proteomes" id="UP000642070">
    <property type="component" value="Unassembled WGS sequence"/>
</dbReference>
<dbReference type="EC" id="5.4.99.2" evidence="4"/>
<evidence type="ECO:0000256" key="4">
    <source>
        <dbReference type="ARBA" id="ARBA00012398"/>
    </source>
</evidence>
<protein>
    <recommendedName>
        <fullName evidence="4">methylmalonyl-CoA mutase</fullName>
        <ecNumber evidence="4">5.4.99.2</ecNumber>
    </recommendedName>
</protein>
<feature type="region of interest" description="Disordered" evidence="8">
    <location>
        <begin position="409"/>
        <end position="440"/>
    </location>
</feature>
<keyword evidence="7" id="KW-0170">Cobalt</keyword>
<evidence type="ECO:0000256" key="5">
    <source>
        <dbReference type="ARBA" id="ARBA00022628"/>
    </source>
</evidence>
<comment type="caution">
    <text evidence="10">The sequence shown here is derived from an EMBL/GenBank/DDBJ whole genome shotgun (WGS) entry which is preliminary data.</text>
</comment>
<dbReference type="Pfam" id="PF01642">
    <property type="entry name" value="MM_CoA_mutase"/>
    <property type="match status" value="1"/>
</dbReference>
<reference evidence="10" key="1">
    <citation type="journal article" date="2014" name="Int. J. Syst. Evol. Microbiol.">
        <title>Complete genome sequence of Corynebacterium casei LMG S-19264T (=DSM 44701T), isolated from a smear-ripened cheese.</title>
        <authorList>
            <consortium name="US DOE Joint Genome Institute (JGI-PGF)"/>
            <person name="Walter F."/>
            <person name="Albersmeier A."/>
            <person name="Kalinowski J."/>
            <person name="Ruckert C."/>
        </authorList>
    </citation>
    <scope>NUCLEOTIDE SEQUENCE</scope>
    <source>
        <strain evidence="10">JCM 19831</strain>
    </source>
</reference>